<sequence length="231" mass="26834">MPLREDDLLTLATASFPHLRKLVFTRCKPPPIALVTMITTNGLSLREFILTWQCNEGAGKRSNPRHTRVLQAIAYNCPNLTYLDVPVESKDLEELYQLLRNCTKLVSLTINTSANDNKEDFYYPVDHFLPAMGFVIPNTLNRLKIFAPWKFSVESLQKFLLETCKAQIKCMGLYRWVKDEHLAVVTRYAKEKKCLRILILHWCETTYPVRKKARETIVDLQVFDSIGRRIE</sequence>
<dbReference type="Proteomes" id="UP000789366">
    <property type="component" value="Unassembled WGS sequence"/>
</dbReference>
<protein>
    <submittedName>
        <fullName evidence="1">5661_t:CDS:1</fullName>
    </submittedName>
</protein>
<evidence type="ECO:0000313" key="1">
    <source>
        <dbReference type="EMBL" id="CAG8484132.1"/>
    </source>
</evidence>
<keyword evidence="2" id="KW-1185">Reference proteome</keyword>
<comment type="caution">
    <text evidence="1">The sequence shown here is derived from an EMBL/GenBank/DDBJ whole genome shotgun (WGS) entry which is preliminary data.</text>
</comment>
<accession>A0ACA9KNL6</accession>
<name>A0ACA9KNL6_9GLOM</name>
<dbReference type="EMBL" id="CAJVPW010001437">
    <property type="protein sequence ID" value="CAG8484132.1"/>
    <property type="molecule type" value="Genomic_DNA"/>
</dbReference>
<proteinExistence type="predicted"/>
<gene>
    <name evidence="1" type="ORF">SPELUC_LOCUS2259</name>
</gene>
<reference evidence="1" key="1">
    <citation type="submission" date="2021-06" db="EMBL/GenBank/DDBJ databases">
        <authorList>
            <person name="Kallberg Y."/>
            <person name="Tangrot J."/>
            <person name="Rosling A."/>
        </authorList>
    </citation>
    <scope>NUCLEOTIDE SEQUENCE</scope>
    <source>
        <strain evidence="1">28 12/20/2015</strain>
    </source>
</reference>
<organism evidence="1 2">
    <name type="scientific">Cetraspora pellucida</name>
    <dbReference type="NCBI Taxonomy" id="1433469"/>
    <lineage>
        <taxon>Eukaryota</taxon>
        <taxon>Fungi</taxon>
        <taxon>Fungi incertae sedis</taxon>
        <taxon>Mucoromycota</taxon>
        <taxon>Glomeromycotina</taxon>
        <taxon>Glomeromycetes</taxon>
        <taxon>Diversisporales</taxon>
        <taxon>Gigasporaceae</taxon>
        <taxon>Cetraspora</taxon>
    </lineage>
</organism>
<evidence type="ECO:0000313" key="2">
    <source>
        <dbReference type="Proteomes" id="UP000789366"/>
    </source>
</evidence>